<dbReference type="AlphaFoldDB" id="A0A7C8RBG0"/>
<dbReference type="EMBL" id="JAABOJ010000018">
    <property type="protein sequence ID" value="KAF3280478.1"/>
    <property type="molecule type" value="Genomic_DNA"/>
</dbReference>
<feature type="domain" description="F-box" evidence="1">
    <location>
        <begin position="4"/>
        <end position="42"/>
    </location>
</feature>
<dbReference type="SUPFAM" id="SSF81383">
    <property type="entry name" value="F-box domain"/>
    <property type="match status" value="1"/>
</dbReference>
<protein>
    <recommendedName>
        <fullName evidence="1">F-box domain-containing protein</fullName>
    </recommendedName>
</protein>
<dbReference type="Proteomes" id="UP000474640">
    <property type="component" value="Unassembled WGS sequence"/>
</dbReference>
<evidence type="ECO:0000259" key="1">
    <source>
        <dbReference type="Pfam" id="PF00646"/>
    </source>
</evidence>
<evidence type="ECO:0000313" key="2">
    <source>
        <dbReference type="EMBL" id="KAF3280478.1"/>
    </source>
</evidence>
<reference evidence="2 3" key="1">
    <citation type="submission" date="2020-01" db="EMBL/GenBank/DDBJ databases">
        <authorList>
            <person name="Palmer J.M."/>
        </authorList>
    </citation>
    <scope>NUCLEOTIDE SEQUENCE [LARGE SCALE GENOMIC DNA]</scope>
    <source>
        <strain evidence="2 3">TWF970</strain>
    </source>
</reference>
<accession>A0A7C8RBG0</accession>
<evidence type="ECO:0000313" key="3">
    <source>
        <dbReference type="Proteomes" id="UP000474640"/>
    </source>
</evidence>
<gene>
    <name evidence="2" type="ORF">TWF970_002699</name>
</gene>
<comment type="caution">
    <text evidence="2">The sequence shown here is derived from an EMBL/GenBank/DDBJ whole genome shotgun (WGS) entry which is preliminary data.</text>
</comment>
<name>A0A7C8RBG0_ORBOL</name>
<dbReference type="OrthoDB" id="2322499at2759"/>
<dbReference type="InterPro" id="IPR001810">
    <property type="entry name" value="F-box_dom"/>
</dbReference>
<organism evidence="2 3">
    <name type="scientific">Orbilia oligospora</name>
    <name type="common">Nematode-trapping fungus</name>
    <name type="synonym">Arthrobotrys oligospora</name>
    <dbReference type="NCBI Taxonomy" id="2813651"/>
    <lineage>
        <taxon>Eukaryota</taxon>
        <taxon>Fungi</taxon>
        <taxon>Dikarya</taxon>
        <taxon>Ascomycota</taxon>
        <taxon>Pezizomycotina</taxon>
        <taxon>Orbiliomycetes</taxon>
        <taxon>Orbiliales</taxon>
        <taxon>Orbiliaceae</taxon>
        <taxon>Orbilia</taxon>
    </lineage>
</organism>
<dbReference type="Pfam" id="PF00646">
    <property type="entry name" value="F-box"/>
    <property type="match status" value="1"/>
</dbReference>
<dbReference type="InterPro" id="IPR036047">
    <property type="entry name" value="F-box-like_dom_sf"/>
</dbReference>
<proteinExistence type="predicted"/>
<sequence>MSTFSNFPVELQIHILSFVHPWDYPAALQVCSLWLAVISSRDIQELRHPIFHGGDTEFRVHWLLYSRFYCNSHCPVCRTKYESHKAQYPTLSAATAKRVFLTAKLHPLNTELTSYELWIENCTFSPASAEARSGNFRKIDIPHLHPLLNETVVSYEQLPQHDLSPEYYSSIRARLDTPFFRRHSSRLRWLLRERGSGDATAASLSQYTPALPISEGVYMAELGELLSIPKGMLKFHLQYDARFPHCTKRIFDKETPTANLTIPIHPGLTVRQLVDVLWERLRKICYKNPARDIEKALQVRFCIIGASEDGLPILKLSLDVEGICCQKVENLTLCGGVWESVFSRFNARDAGVILWDH</sequence>